<dbReference type="AlphaFoldDB" id="A0A0A1TYK7"/>
<keyword evidence="2" id="KW-1185">Reference proteome</keyword>
<sequence length="339" mass="38034">MCPYEYETYKNTKTWNEEFNKCEKDINNININNNNYYIQENAVFVLDNRAVQGNSHFNFSAMGGIKEIGDFCFKNYSSASLKELVLPCGLTKLGFGAFENATTLTAVHLNKSITKLPYKCFAGDINLKEIISPFATIEVEDGALCMCERLVSHPKFMYAKYVAYEDNCTSKFCKIQNVTIPTSVNKIKNRCFKQLTSLECVKVMNATCFIGKLCFVGCSNIKSICLDKSVVFDKHLVFANLSSLTAIALPTTLTKVRNFMFKNCVKLEDVTMQDQIVKIGDSAFQNCKCLKTANIPHNVIKIGYSCFKGCSSLKEIYCTSSLHFPVSSLYGVDAIIKIN</sequence>
<accession>A0A0A1TYK7</accession>
<dbReference type="GeneID" id="14882553"/>
<dbReference type="OrthoDB" id="206603at2759"/>
<dbReference type="EMBL" id="KB207261">
    <property type="protein sequence ID" value="ELP83597.1"/>
    <property type="molecule type" value="Genomic_DNA"/>
</dbReference>
<dbReference type="SUPFAM" id="SSF52058">
    <property type="entry name" value="L domain-like"/>
    <property type="match status" value="1"/>
</dbReference>
<dbReference type="Proteomes" id="UP000014680">
    <property type="component" value="Unassembled WGS sequence"/>
</dbReference>
<name>A0A0A1TYK7_ENTIV</name>
<dbReference type="Pfam" id="PF13306">
    <property type="entry name" value="LRR_5"/>
    <property type="match status" value="2"/>
</dbReference>
<evidence type="ECO:0000313" key="1">
    <source>
        <dbReference type="EMBL" id="ELP83597.1"/>
    </source>
</evidence>
<evidence type="ECO:0008006" key="3">
    <source>
        <dbReference type="Google" id="ProtNLM"/>
    </source>
</evidence>
<organism evidence="1 2">
    <name type="scientific">Entamoeba invadens IP1</name>
    <dbReference type="NCBI Taxonomy" id="370355"/>
    <lineage>
        <taxon>Eukaryota</taxon>
        <taxon>Amoebozoa</taxon>
        <taxon>Evosea</taxon>
        <taxon>Archamoebae</taxon>
        <taxon>Mastigamoebida</taxon>
        <taxon>Entamoebidae</taxon>
        <taxon>Entamoeba</taxon>
    </lineage>
</organism>
<dbReference type="Gene3D" id="3.80.10.10">
    <property type="entry name" value="Ribonuclease Inhibitor"/>
    <property type="match status" value="3"/>
</dbReference>
<reference evidence="1 2" key="1">
    <citation type="submission" date="2012-10" db="EMBL/GenBank/DDBJ databases">
        <authorList>
            <person name="Zafar N."/>
            <person name="Inman J."/>
            <person name="Hall N."/>
            <person name="Lorenzi H."/>
            <person name="Caler E."/>
        </authorList>
    </citation>
    <scope>NUCLEOTIDE SEQUENCE [LARGE SCALE GENOMIC DNA]</scope>
    <source>
        <strain evidence="1 2">IP1</strain>
    </source>
</reference>
<proteinExistence type="predicted"/>
<evidence type="ECO:0000313" key="2">
    <source>
        <dbReference type="Proteomes" id="UP000014680"/>
    </source>
</evidence>
<dbReference type="VEuPathDB" id="AmoebaDB:EIN_078520"/>
<dbReference type="KEGG" id="eiv:EIN_078520"/>
<protein>
    <recommendedName>
        <fullName evidence="3">Leucine rich repeat containing protein BspA family protein</fullName>
    </recommendedName>
</protein>
<dbReference type="PANTHER" id="PTHR45661:SF3">
    <property type="entry name" value="IG-LIKE DOMAIN-CONTAINING PROTEIN"/>
    <property type="match status" value="1"/>
</dbReference>
<dbReference type="PANTHER" id="PTHR45661">
    <property type="entry name" value="SURFACE ANTIGEN"/>
    <property type="match status" value="1"/>
</dbReference>
<dbReference type="RefSeq" id="XP_004182943.1">
    <property type="nucleotide sequence ID" value="XM_004182895.1"/>
</dbReference>
<dbReference type="InterPro" id="IPR053139">
    <property type="entry name" value="Surface_bspA-like"/>
</dbReference>
<dbReference type="InterPro" id="IPR026906">
    <property type="entry name" value="LRR_5"/>
</dbReference>
<dbReference type="InterPro" id="IPR032675">
    <property type="entry name" value="LRR_dom_sf"/>
</dbReference>
<gene>
    <name evidence="1" type="ORF">EIN_078520</name>
</gene>